<feature type="transmembrane region" description="Helical" evidence="9">
    <location>
        <begin position="368"/>
        <end position="386"/>
    </location>
</feature>
<evidence type="ECO:0000256" key="1">
    <source>
        <dbReference type="ARBA" id="ARBA00004651"/>
    </source>
</evidence>
<comment type="similarity">
    <text evidence="2">Belongs to the ABC-2 integral membrane protein family.</text>
</comment>
<dbReference type="Proteomes" id="UP000739538">
    <property type="component" value="Unassembled WGS sequence"/>
</dbReference>
<protein>
    <submittedName>
        <fullName evidence="11">ABC transporter permease</fullName>
    </submittedName>
</protein>
<dbReference type="PROSITE" id="PS51012">
    <property type="entry name" value="ABC_TM2"/>
    <property type="match status" value="1"/>
</dbReference>
<evidence type="ECO:0000256" key="5">
    <source>
        <dbReference type="ARBA" id="ARBA00022692"/>
    </source>
</evidence>
<dbReference type="GO" id="GO:0005886">
    <property type="term" value="C:plasma membrane"/>
    <property type="evidence" value="ECO:0007669"/>
    <property type="project" value="UniProtKB-SubCell"/>
</dbReference>
<evidence type="ECO:0000256" key="9">
    <source>
        <dbReference type="SAM" id="Phobius"/>
    </source>
</evidence>
<comment type="subcellular location">
    <subcellularLocation>
        <location evidence="1">Cell membrane</location>
        <topology evidence="1">Multi-pass membrane protein</topology>
    </subcellularLocation>
</comment>
<evidence type="ECO:0000256" key="7">
    <source>
        <dbReference type="ARBA" id="ARBA00023136"/>
    </source>
</evidence>
<keyword evidence="6 9" id="KW-1133">Transmembrane helix</keyword>
<comment type="caution">
    <text evidence="11">The sequence shown here is derived from an EMBL/GenBank/DDBJ whole genome shotgun (WGS) entry which is preliminary data.</text>
</comment>
<evidence type="ECO:0000256" key="2">
    <source>
        <dbReference type="ARBA" id="ARBA00007783"/>
    </source>
</evidence>
<dbReference type="Pfam" id="PF12698">
    <property type="entry name" value="ABC2_membrane_3"/>
    <property type="match status" value="1"/>
</dbReference>
<dbReference type="InterPro" id="IPR051449">
    <property type="entry name" value="ABC-2_transporter_component"/>
</dbReference>
<dbReference type="PANTHER" id="PTHR30294:SF29">
    <property type="entry name" value="MULTIDRUG ABC TRANSPORTER PERMEASE YBHS-RELATED"/>
    <property type="match status" value="1"/>
</dbReference>
<evidence type="ECO:0000256" key="4">
    <source>
        <dbReference type="ARBA" id="ARBA00022475"/>
    </source>
</evidence>
<accession>A0A956NJ95</accession>
<evidence type="ECO:0000256" key="3">
    <source>
        <dbReference type="ARBA" id="ARBA00022448"/>
    </source>
</evidence>
<feature type="transmembrane region" description="Helical" evidence="9">
    <location>
        <begin position="21"/>
        <end position="40"/>
    </location>
</feature>
<feature type="transmembrane region" description="Helical" evidence="9">
    <location>
        <begin position="276"/>
        <end position="297"/>
    </location>
</feature>
<feature type="transmembrane region" description="Helical" evidence="9">
    <location>
        <begin position="197"/>
        <end position="220"/>
    </location>
</feature>
<dbReference type="InterPro" id="IPR013525">
    <property type="entry name" value="ABC2_TM"/>
</dbReference>
<evidence type="ECO:0000259" key="10">
    <source>
        <dbReference type="PROSITE" id="PS51012"/>
    </source>
</evidence>
<gene>
    <name evidence="11" type="ORF">KDA27_19910</name>
</gene>
<feature type="transmembrane region" description="Helical" evidence="9">
    <location>
        <begin position="309"/>
        <end position="328"/>
    </location>
</feature>
<evidence type="ECO:0000313" key="11">
    <source>
        <dbReference type="EMBL" id="MCA9758069.1"/>
    </source>
</evidence>
<dbReference type="EMBL" id="JAGQHS010000140">
    <property type="protein sequence ID" value="MCA9758069.1"/>
    <property type="molecule type" value="Genomic_DNA"/>
</dbReference>
<dbReference type="Gene3D" id="3.40.1710.10">
    <property type="entry name" value="abc type-2 transporter like domain"/>
    <property type="match status" value="1"/>
</dbReference>
<feature type="domain" description="ABC transmembrane type-2" evidence="10">
    <location>
        <begin position="164"/>
        <end position="389"/>
    </location>
</feature>
<evidence type="ECO:0000256" key="6">
    <source>
        <dbReference type="ARBA" id="ARBA00022989"/>
    </source>
</evidence>
<organism evidence="11 12">
    <name type="scientific">Eiseniibacteriota bacterium</name>
    <dbReference type="NCBI Taxonomy" id="2212470"/>
    <lineage>
        <taxon>Bacteria</taxon>
        <taxon>Candidatus Eiseniibacteriota</taxon>
    </lineage>
</organism>
<reference evidence="11" key="2">
    <citation type="journal article" date="2021" name="Microbiome">
        <title>Successional dynamics and alternative stable states in a saline activated sludge microbial community over 9 years.</title>
        <authorList>
            <person name="Wang Y."/>
            <person name="Ye J."/>
            <person name="Ju F."/>
            <person name="Liu L."/>
            <person name="Boyd J.A."/>
            <person name="Deng Y."/>
            <person name="Parks D.H."/>
            <person name="Jiang X."/>
            <person name="Yin X."/>
            <person name="Woodcroft B.J."/>
            <person name="Tyson G.W."/>
            <person name="Hugenholtz P."/>
            <person name="Polz M.F."/>
            <person name="Zhang T."/>
        </authorList>
    </citation>
    <scope>NUCLEOTIDE SEQUENCE</scope>
    <source>
        <strain evidence="11">HKST-UBA02</strain>
    </source>
</reference>
<sequence>MSALRHLVRKEFRQIFRDHTMLRMIFLMPVAQLFVFSYAANTDLRNVPVSFLDQDRSAASRQLTEAFFQSDVFVPGPEARDPEAMQLLIDSGEARLAVWIPNGFAEELAEGKAAEISITVDGQNSSVAGRAAGYAQAIALREGARITGTRGGTADPAGTGGPSLSGPGASGASVGHIPQVTAVTRFFYNPELESRLFMIPGILVLLITVISALLTGMAVVREKEIGTLEQLLVSPLRSWEIIAGKTIPFIVIAYFELCFAGAIAVLWFHLPLRGSILLLAVSALAYLLVTLGVGLLASTLSQTQQQAMLTVWFFLVFGILMSGFFYPVENMPIWAQWISAADPVRYIMNIVRGIFLRGAGFTDLWRDLLVLAGMGILVFGTAAGRFQKRLS</sequence>
<dbReference type="InterPro" id="IPR047817">
    <property type="entry name" value="ABC2_TM_bact-type"/>
</dbReference>
<keyword evidence="5 9" id="KW-0812">Transmembrane</keyword>
<feature type="region of interest" description="Disordered" evidence="8">
    <location>
        <begin position="149"/>
        <end position="168"/>
    </location>
</feature>
<evidence type="ECO:0000256" key="8">
    <source>
        <dbReference type="SAM" id="MobiDB-lite"/>
    </source>
</evidence>
<reference evidence="11" key="1">
    <citation type="submission" date="2020-04" db="EMBL/GenBank/DDBJ databases">
        <authorList>
            <person name="Zhang T."/>
        </authorList>
    </citation>
    <scope>NUCLEOTIDE SEQUENCE</scope>
    <source>
        <strain evidence="11">HKST-UBA02</strain>
    </source>
</reference>
<keyword evidence="3" id="KW-0813">Transport</keyword>
<dbReference type="PANTHER" id="PTHR30294">
    <property type="entry name" value="MEMBRANE COMPONENT OF ABC TRANSPORTER YHHJ-RELATED"/>
    <property type="match status" value="1"/>
</dbReference>
<dbReference type="AlphaFoldDB" id="A0A956NJ95"/>
<keyword evidence="7 9" id="KW-0472">Membrane</keyword>
<dbReference type="GO" id="GO:0140359">
    <property type="term" value="F:ABC-type transporter activity"/>
    <property type="evidence" value="ECO:0007669"/>
    <property type="project" value="InterPro"/>
</dbReference>
<feature type="transmembrane region" description="Helical" evidence="9">
    <location>
        <begin position="247"/>
        <end position="270"/>
    </location>
</feature>
<name>A0A956NJ95_UNCEI</name>
<proteinExistence type="inferred from homology"/>
<evidence type="ECO:0000313" key="12">
    <source>
        <dbReference type="Proteomes" id="UP000739538"/>
    </source>
</evidence>
<keyword evidence="4" id="KW-1003">Cell membrane</keyword>